<organism evidence="17 18">
    <name type="scientific">Oopsacas minuta</name>
    <dbReference type="NCBI Taxonomy" id="111878"/>
    <lineage>
        <taxon>Eukaryota</taxon>
        <taxon>Metazoa</taxon>
        <taxon>Porifera</taxon>
        <taxon>Hexactinellida</taxon>
        <taxon>Hexasterophora</taxon>
        <taxon>Lyssacinosida</taxon>
        <taxon>Leucopsacidae</taxon>
        <taxon>Oopsacas</taxon>
    </lineage>
</organism>
<dbReference type="Gene3D" id="1.25.40.20">
    <property type="entry name" value="Ankyrin repeat-containing domain"/>
    <property type="match status" value="1"/>
</dbReference>
<evidence type="ECO:0000256" key="3">
    <source>
        <dbReference type="ARBA" id="ARBA00022701"/>
    </source>
</evidence>
<keyword evidence="10" id="KW-0040">ANK repeat</keyword>
<dbReference type="Gene3D" id="3.40.850.10">
    <property type="entry name" value="Kinesin motor domain"/>
    <property type="match status" value="1"/>
</dbReference>
<feature type="repeat" description="ANK" evidence="10">
    <location>
        <begin position="793"/>
        <end position="825"/>
    </location>
</feature>
<dbReference type="InterPro" id="IPR000591">
    <property type="entry name" value="DEP_dom"/>
</dbReference>
<comment type="similarity">
    <text evidence="9">Belongs to the TRAFAC class myosin-kinesin ATPase superfamily. Kinesin family. KIN-5/BimC subfamily.</text>
</comment>
<evidence type="ECO:0000256" key="11">
    <source>
        <dbReference type="PROSITE-ProRule" id="PRU00283"/>
    </source>
</evidence>
<dbReference type="Pfam" id="PF00225">
    <property type="entry name" value="Kinesin"/>
    <property type="match status" value="1"/>
</dbReference>
<feature type="domain" description="Kinesin motor" evidence="15">
    <location>
        <begin position="13"/>
        <end position="359"/>
    </location>
</feature>
<evidence type="ECO:0000256" key="12">
    <source>
        <dbReference type="RuleBase" id="RU000394"/>
    </source>
</evidence>
<evidence type="ECO:0000256" key="13">
    <source>
        <dbReference type="SAM" id="Coils"/>
    </source>
</evidence>
<keyword evidence="5 11" id="KW-0067">ATP-binding</keyword>
<dbReference type="InterPro" id="IPR036388">
    <property type="entry name" value="WH-like_DNA-bd_sf"/>
</dbReference>
<protein>
    <recommendedName>
        <fullName evidence="12">Kinesin-like protein</fullName>
    </recommendedName>
</protein>
<comment type="subcellular location">
    <subcellularLocation>
        <location evidence="1">Cytoplasm</location>
        <location evidence="1">Cytoskeleton</location>
    </subcellularLocation>
</comment>
<gene>
    <name evidence="17" type="ORF">LOD99_2540</name>
</gene>
<evidence type="ECO:0000256" key="5">
    <source>
        <dbReference type="ARBA" id="ARBA00022840"/>
    </source>
</evidence>
<evidence type="ECO:0000256" key="14">
    <source>
        <dbReference type="SAM" id="MobiDB-lite"/>
    </source>
</evidence>
<evidence type="ECO:0000256" key="9">
    <source>
        <dbReference type="ARBA" id="ARBA00034704"/>
    </source>
</evidence>
<dbReference type="SMART" id="SM00248">
    <property type="entry name" value="ANK"/>
    <property type="match status" value="6"/>
</dbReference>
<dbReference type="InterPro" id="IPR027640">
    <property type="entry name" value="Kinesin-like_fam"/>
</dbReference>
<keyword evidence="7 11" id="KW-0505">Motor protein</keyword>
<dbReference type="CDD" id="cd04371">
    <property type="entry name" value="DEP"/>
    <property type="match status" value="1"/>
</dbReference>
<dbReference type="FunFam" id="3.40.850.10:FF:000019">
    <property type="entry name" value="Kinesin-like protein KIN-5D"/>
    <property type="match status" value="1"/>
</dbReference>
<dbReference type="GO" id="GO:0007010">
    <property type="term" value="P:cytoskeleton organization"/>
    <property type="evidence" value="ECO:0007669"/>
    <property type="project" value="UniProtKB-ARBA"/>
</dbReference>
<name>A0AAV7K1X7_9METZ</name>
<evidence type="ECO:0000313" key="18">
    <source>
        <dbReference type="Proteomes" id="UP001165289"/>
    </source>
</evidence>
<dbReference type="Proteomes" id="UP001165289">
    <property type="component" value="Unassembled WGS sequence"/>
</dbReference>
<dbReference type="PROSITE" id="PS50067">
    <property type="entry name" value="KINESIN_MOTOR_2"/>
    <property type="match status" value="1"/>
</dbReference>
<dbReference type="SMART" id="SM00129">
    <property type="entry name" value="KISc"/>
    <property type="match status" value="1"/>
</dbReference>
<evidence type="ECO:0000256" key="6">
    <source>
        <dbReference type="ARBA" id="ARBA00023054"/>
    </source>
</evidence>
<dbReference type="CDD" id="cd00106">
    <property type="entry name" value="KISc"/>
    <property type="match status" value="1"/>
</dbReference>
<dbReference type="InterPro" id="IPR019821">
    <property type="entry name" value="Kinesin_motor_CS"/>
</dbReference>
<feature type="repeat" description="ANK" evidence="10">
    <location>
        <begin position="826"/>
        <end position="858"/>
    </location>
</feature>
<dbReference type="GO" id="GO:0005524">
    <property type="term" value="F:ATP binding"/>
    <property type="evidence" value="ECO:0007669"/>
    <property type="project" value="UniProtKB-UniRule"/>
</dbReference>
<dbReference type="Pfam" id="PF12796">
    <property type="entry name" value="Ank_2"/>
    <property type="match status" value="2"/>
</dbReference>
<dbReference type="InterPro" id="IPR027417">
    <property type="entry name" value="P-loop_NTPase"/>
</dbReference>
<evidence type="ECO:0000256" key="2">
    <source>
        <dbReference type="ARBA" id="ARBA00022490"/>
    </source>
</evidence>
<comment type="caution">
    <text evidence="17">The sequence shown here is derived from an EMBL/GenBank/DDBJ whole genome shotgun (WGS) entry which is preliminary data.</text>
</comment>
<evidence type="ECO:0000256" key="8">
    <source>
        <dbReference type="ARBA" id="ARBA00023212"/>
    </source>
</evidence>
<evidence type="ECO:0000256" key="7">
    <source>
        <dbReference type="ARBA" id="ARBA00023175"/>
    </source>
</evidence>
<dbReference type="SMART" id="SM00049">
    <property type="entry name" value="DEP"/>
    <property type="match status" value="1"/>
</dbReference>
<reference evidence="17 18" key="1">
    <citation type="journal article" date="2023" name="BMC Biol.">
        <title>The compact genome of the sponge Oopsacas minuta (Hexactinellida) is lacking key metazoan core genes.</title>
        <authorList>
            <person name="Santini S."/>
            <person name="Schenkelaars Q."/>
            <person name="Jourda C."/>
            <person name="Duchesne M."/>
            <person name="Belahbib H."/>
            <person name="Rocher C."/>
            <person name="Selva M."/>
            <person name="Riesgo A."/>
            <person name="Vervoort M."/>
            <person name="Leys S.P."/>
            <person name="Kodjabachian L."/>
            <person name="Le Bivic A."/>
            <person name="Borchiellini C."/>
            <person name="Claverie J.M."/>
            <person name="Renard E."/>
        </authorList>
    </citation>
    <scope>NUCLEOTIDE SEQUENCE [LARGE SCALE GENOMIC DNA]</scope>
    <source>
        <strain evidence="17">SPO-2</strain>
    </source>
</reference>
<keyword evidence="8" id="KW-0206">Cytoskeleton</keyword>
<dbReference type="InterPro" id="IPR001752">
    <property type="entry name" value="Kinesin_motor_dom"/>
</dbReference>
<feature type="coiled-coil region" evidence="13">
    <location>
        <begin position="375"/>
        <end position="493"/>
    </location>
</feature>
<dbReference type="GO" id="GO:0008017">
    <property type="term" value="F:microtubule binding"/>
    <property type="evidence" value="ECO:0007669"/>
    <property type="project" value="InterPro"/>
</dbReference>
<dbReference type="PROSITE" id="PS00411">
    <property type="entry name" value="KINESIN_MOTOR_1"/>
    <property type="match status" value="1"/>
</dbReference>
<dbReference type="SUPFAM" id="SSF52540">
    <property type="entry name" value="P-loop containing nucleoside triphosphate hydrolases"/>
    <property type="match status" value="1"/>
</dbReference>
<keyword evidence="6 13" id="KW-0175">Coiled coil</keyword>
<dbReference type="PROSITE" id="PS50088">
    <property type="entry name" value="ANK_REPEAT"/>
    <property type="match status" value="3"/>
</dbReference>
<dbReference type="InterPro" id="IPR036961">
    <property type="entry name" value="Kinesin_motor_dom_sf"/>
</dbReference>
<dbReference type="Pfam" id="PF00610">
    <property type="entry name" value="DEP"/>
    <property type="match status" value="1"/>
</dbReference>
<proteinExistence type="inferred from homology"/>
<evidence type="ECO:0000259" key="15">
    <source>
        <dbReference type="PROSITE" id="PS50067"/>
    </source>
</evidence>
<dbReference type="GO" id="GO:0035556">
    <property type="term" value="P:intracellular signal transduction"/>
    <property type="evidence" value="ECO:0007669"/>
    <property type="project" value="InterPro"/>
</dbReference>
<dbReference type="GO" id="GO:0007018">
    <property type="term" value="P:microtubule-based movement"/>
    <property type="evidence" value="ECO:0007669"/>
    <property type="project" value="InterPro"/>
</dbReference>
<evidence type="ECO:0000313" key="17">
    <source>
        <dbReference type="EMBL" id="KAI6655252.1"/>
    </source>
</evidence>
<dbReference type="PANTHER" id="PTHR47968">
    <property type="entry name" value="CENTROMERE PROTEIN E"/>
    <property type="match status" value="1"/>
</dbReference>
<keyword evidence="4 11" id="KW-0547">Nucleotide-binding</keyword>
<keyword evidence="18" id="KW-1185">Reference proteome</keyword>
<dbReference type="GO" id="GO:0003777">
    <property type="term" value="F:microtubule motor activity"/>
    <property type="evidence" value="ECO:0007669"/>
    <property type="project" value="InterPro"/>
</dbReference>
<dbReference type="InterPro" id="IPR002110">
    <property type="entry name" value="Ankyrin_rpt"/>
</dbReference>
<dbReference type="SUPFAM" id="SSF48403">
    <property type="entry name" value="Ankyrin repeat"/>
    <property type="match status" value="1"/>
</dbReference>
<evidence type="ECO:0000256" key="1">
    <source>
        <dbReference type="ARBA" id="ARBA00004245"/>
    </source>
</evidence>
<evidence type="ECO:0000256" key="4">
    <source>
        <dbReference type="ARBA" id="ARBA00022741"/>
    </source>
</evidence>
<feature type="domain" description="DEP" evidence="16">
    <location>
        <begin position="616"/>
        <end position="674"/>
    </location>
</feature>
<dbReference type="GO" id="GO:0005874">
    <property type="term" value="C:microtubule"/>
    <property type="evidence" value="ECO:0007669"/>
    <property type="project" value="UniProtKB-KW"/>
</dbReference>
<dbReference type="EMBL" id="JAKMXF010000210">
    <property type="protein sequence ID" value="KAI6655252.1"/>
    <property type="molecule type" value="Genomic_DNA"/>
</dbReference>
<dbReference type="InterPro" id="IPR036390">
    <property type="entry name" value="WH_DNA-bd_sf"/>
</dbReference>
<dbReference type="Gene3D" id="1.10.10.10">
    <property type="entry name" value="Winged helix-like DNA-binding domain superfamily/Winged helix DNA-binding domain"/>
    <property type="match status" value="1"/>
</dbReference>
<feature type="repeat" description="ANK" evidence="10">
    <location>
        <begin position="929"/>
        <end position="961"/>
    </location>
</feature>
<evidence type="ECO:0000256" key="10">
    <source>
        <dbReference type="PROSITE-ProRule" id="PRU00023"/>
    </source>
</evidence>
<feature type="region of interest" description="Disordered" evidence="14">
    <location>
        <begin position="501"/>
        <end position="540"/>
    </location>
</feature>
<dbReference type="AlphaFoldDB" id="A0AAV7K1X7"/>
<dbReference type="PROSITE" id="PS50186">
    <property type="entry name" value="DEP"/>
    <property type="match status" value="1"/>
</dbReference>
<sequence length="983" mass="109720">MDDKSRSDNKNDNFKVGLRVRPPLTKESNSKRCVHLEHGGVSVFRGNLGLDLRGRSPQALIDVTDLANLQPDPKPQTFFYDSLFDITALQEEVYDTCAQPIVLSVLEGYNGSVIAYGQTGTGKTHTIEGTYSEEGRGLIPRCSEEIFHFIQNKADSDSKFLVRVSFLEIYNERLFDLLDPSHEKLRVREDGSSCTFVEGLSEHVVKGTMDVNRLLRKGSTARITDGSKMNKESSRSHAVFTIVIERSGGSYRSRVTIGKLRLVDLAGSERFDIEAKDKHLTETKNINTSLTTFGKVVLALTSSGYHSYIPYRDSKLTRILQDSLGGNSKAFLVCTVSPMTDCYLETLSTLKFAQRAKHIQNKAIVNQDFTKKAMLSAYEKEIARLHKELIESREGWVSAGELERVKEEKERVELEREEVMHMLARQNEQSNLKEDERESLEKKIQELELLVLKGGDKSKGSLITPERELVDQRQALEAERKRLEDERIAFKQEKDSFLRARTAPDGQTGSDEENTDMTSPYRRRAGSISSSISSLRTGQNTPIMRQSRWSQNYASMYPAGPVIGRSHQGWVGYPQQRSSVTALLDASYRKSLITYVTALANPKTGIPCKQFDNGLSVFSGSHAVKWFMDNMDGVGSVNAAADVGQKLMNLQVFISMDGTLHFLPSDTNYYRFSPEYIPIHSSYPSRESIHSIDRPISSAVPSIRSNKSRSLSPESYPLSNMTSDNLSTNTYSLLSDTSSISSYSSMSSATRIPLIDRLGWSSASLLHMTASQGNRSLLKRLVATQNVNELDTENRSALMYACVGDQLKAAEILIKKGANTNLVDKAGNSALIYAVQFGRDQLVKLLLKSSADSSLKNKEGKNAIHICAEIEESLRCLEFLCKHSSVNRAVNERDGRMQSPLHISVFANLPQHTRMLLVARAKLCISDAEGRTPLHYAITANSLICLQIILEVVNNIITSNYILFESGFSIEFQSILITCMLPT</sequence>
<dbReference type="InterPro" id="IPR036770">
    <property type="entry name" value="Ankyrin_rpt-contain_sf"/>
</dbReference>
<accession>A0AAV7K1X7</accession>
<dbReference type="PRINTS" id="PR00380">
    <property type="entry name" value="KINESINHEAVY"/>
</dbReference>
<evidence type="ECO:0000259" key="16">
    <source>
        <dbReference type="PROSITE" id="PS50186"/>
    </source>
</evidence>
<dbReference type="PROSITE" id="PS50297">
    <property type="entry name" value="ANK_REP_REGION"/>
    <property type="match status" value="2"/>
</dbReference>
<dbReference type="PANTHER" id="PTHR47968:SF36">
    <property type="entry name" value="KINESIN HEAVY CHAIN ISOFORM X1"/>
    <property type="match status" value="1"/>
</dbReference>
<keyword evidence="2" id="KW-0963">Cytoplasm</keyword>
<feature type="binding site" evidence="11">
    <location>
        <begin position="117"/>
        <end position="124"/>
    </location>
    <ligand>
        <name>ATP</name>
        <dbReference type="ChEBI" id="CHEBI:30616"/>
    </ligand>
</feature>
<keyword evidence="3 12" id="KW-0493">Microtubule</keyword>
<dbReference type="SUPFAM" id="SSF46785">
    <property type="entry name" value="Winged helix' DNA-binding domain"/>
    <property type="match status" value="1"/>
</dbReference>